<accession>A0A345ZQK0</accession>
<dbReference type="Pfam" id="PF01311">
    <property type="entry name" value="Bac_export_1"/>
    <property type="match status" value="1"/>
</dbReference>
<dbReference type="PANTHER" id="PTHR30065:SF8">
    <property type="entry name" value="FLAGELLAR BIOSYNTHETIC PROTEIN FLIR"/>
    <property type="match status" value="1"/>
</dbReference>
<dbReference type="PANTHER" id="PTHR30065">
    <property type="entry name" value="FLAGELLAR BIOSYNTHETIC PROTEIN FLIR"/>
    <property type="match status" value="1"/>
</dbReference>
<dbReference type="PRINTS" id="PR00953">
    <property type="entry name" value="TYPE3IMRPROT"/>
</dbReference>
<keyword evidence="6 10" id="KW-1133">Transmembrane helix</keyword>
<evidence type="ECO:0000256" key="10">
    <source>
        <dbReference type="RuleBase" id="RU362071"/>
    </source>
</evidence>
<keyword evidence="11" id="KW-0966">Cell projection</keyword>
<comment type="function">
    <text evidence="1 10">Role in flagellar biosynthesis.</text>
</comment>
<dbReference type="GO" id="GO:0009425">
    <property type="term" value="C:bacterial-type flagellum basal body"/>
    <property type="evidence" value="ECO:0007669"/>
    <property type="project" value="UniProtKB-SubCell"/>
</dbReference>
<keyword evidence="8 10" id="KW-0975">Bacterial flagellum</keyword>
<proteinExistence type="inferred from homology"/>
<evidence type="ECO:0000256" key="5">
    <source>
        <dbReference type="ARBA" id="ARBA00022692"/>
    </source>
</evidence>
<evidence type="ECO:0000256" key="2">
    <source>
        <dbReference type="ARBA" id="ARBA00009772"/>
    </source>
</evidence>
<evidence type="ECO:0000256" key="8">
    <source>
        <dbReference type="ARBA" id="ARBA00023143"/>
    </source>
</evidence>
<keyword evidence="5 10" id="KW-0812">Transmembrane</keyword>
<dbReference type="RefSeq" id="WP_115687650.1">
    <property type="nucleotide sequence ID" value="NZ_CP031417.1"/>
</dbReference>
<comment type="similarity">
    <text evidence="2 10">Belongs to the FliR/MopE/SpaR family.</text>
</comment>
<evidence type="ECO:0000256" key="9">
    <source>
        <dbReference type="NCBIfam" id="TIGR01400"/>
    </source>
</evidence>
<evidence type="ECO:0000256" key="3">
    <source>
        <dbReference type="ARBA" id="ARBA00021717"/>
    </source>
</evidence>
<evidence type="ECO:0000313" key="11">
    <source>
        <dbReference type="EMBL" id="AXK79197.1"/>
    </source>
</evidence>
<feature type="transmembrane region" description="Helical" evidence="10">
    <location>
        <begin position="125"/>
        <end position="151"/>
    </location>
</feature>
<evidence type="ECO:0000256" key="4">
    <source>
        <dbReference type="ARBA" id="ARBA00022475"/>
    </source>
</evidence>
<sequence length="256" mass="27142">MRIDISFLPALAAAFILTFARVGTMMMMLPGIGERNIPSRVRLTVALVLTGLITPLHRSAYAVDLNTLAPVMVVLVEEIIVGAVLGMTARLAISALQIAGSIIAQQLGLGFVTAIDPTQDQQGMILGNFLTLLGIALIFATDLHHLVIIAINDSYTIFRPGEMPLSGDVAQHITHVVATAFRIGVQLSAPFLAFGLLFNLGLGVLSRLMPQMQVFFIGIPVTILVGLMLLVLVLGAMMGLFTGYIGNVLGQLAPTG</sequence>
<keyword evidence="12" id="KW-1185">Reference proteome</keyword>
<keyword evidence="4 10" id="KW-1003">Cell membrane</keyword>
<evidence type="ECO:0000256" key="7">
    <source>
        <dbReference type="ARBA" id="ARBA00023136"/>
    </source>
</evidence>
<comment type="subcellular location">
    <subcellularLocation>
        <location evidence="10">Cell membrane</location>
        <topology evidence="10">Multi-pass membrane protein</topology>
    </subcellularLocation>
    <subcellularLocation>
        <location evidence="10">Bacterial flagellum basal body</location>
    </subcellularLocation>
</comment>
<feature type="transmembrane region" description="Helical" evidence="10">
    <location>
        <begin position="183"/>
        <end position="202"/>
    </location>
</feature>
<dbReference type="InterPro" id="IPR006303">
    <property type="entry name" value="FliR"/>
</dbReference>
<evidence type="ECO:0000313" key="12">
    <source>
        <dbReference type="Proteomes" id="UP000254889"/>
    </source>
</evidence>
<feature type="transmembrane region" description="Helical" evidence="10">
    <location>
        <begin position="214"/>
        <end position="241"/>
    </location>
</feature>
<dbReference type="InterPro" id="IPR002010">
    <property type="entry name" value="T3SS_IM_R"/>
</dbReference>
<dbReference type="AlphaFoldDB" id="A0A345ZQK0"/>
<dbReference type="NCBIfam" id="TIGR01400">
    <property type="entry name" value="fliR"/>
    <property type="match status" value="1"/>
</dbReference>
<keyword evidence="11" id="KW-0282">Flagellum</keyword>
<keyword evidence="7 10" id="KW-0472">Membrane</keyword>
<feature type="transmembrane region" description="Helical" evidence="10">
    <location>
        <begin position="79"/>
        <end position="104"/>
    </location>
</feature>
<feature type="transmembrane region" description="Helical" evidence="10">
    <location>
        <begin position="6"/>
        <end position="29"/>
    </location>
</feature>
<gene>
    <name evidence="11" type="ORF">DW352_00885</name>
</gene>
<reference evidence="11 12" key="1">
    <citation type="submission" date="2018-07" db="EMBL/GenBank/DDBJ databases">
        <authorList>
            <person name="Quirk P.G."/>
            <person name="Krulwich T.A."/>
        </authorList>
    </citation>
    <scope>NUCLEOTIDE SEQUENCE [LARGE SCALE GENOMIC DNA]</scope>
    <source>
        <strain evidence="11 12">CC-BB4</strain>
    </source>
</reference>
<organism evidence="11 12">
    <name type="scientific">Pseudolabrys taiwanensis</name>
    <dbReference type="NCBI Taxonomy" id="331696"/>
    <lineage>
        <taxon>Bacteria</taxon>
        <taxon>Pseudomonadati</taxon>
        <taxon>Pseudomonadota</taxon>
        <taxon>Alphaproteobacteria</taxon>
        <taxon>Hyphomicrobiales</taxon>
        <taxon>Xanthobacteraceae</taxon>
        <taxon>Pseudolabrys</taxon>
    </lineage>
</organism>
<name>A0A345ZQK0_9HYPH</name>
<dbReference type="GO" id="GO:0006605">
    <property type="term" value="P:protein targeting"/>
    <property type="evidence" value="ECO:0007669"/>
    <property type="project" value="UniProtKB-UniRule"/>
</dbReference>
<dbReference type="GO" id="GO:0005886">
    <property type="term" value="C:plasma membrane"/>
    <property type="evidence" value="ECO:0007669"/>
    <property type="project" value="UniProtKB-SubCell"/>
</dbReference>
<dbReference type="Proteomes" id="UP000254889">
    <property type="component" value="Chromosome"/>
</dbReference>
<evidence type="ECO:0000256" key="6">
    <source>
        <dbReference type="ARBA" id="ARBA00022989"/>
    </source>
</evidence>
<protein>
    <recommendedName>
        <fullName evidence="3 9">Flagellar biosynthetic protein FliR</fullName>
    </recommendedName>
</protein>
<dbReference type="KEGG" id="ptaw:DW352_00885"/>
<dbReference type="OrthoDB" id="9779817at2"/>
<dbReference type="EMBL" id="CP031417">
    <property type="protein sequence ID" value="AXK79197.1"/>
    <property type="molecule type" value="Genomic_DNA"/>
</dbReference>
<dbReference type="GO" id="GO:0044780">
    <property type="term" value="P:bacterial-type flagellum assembly"/>
    <property type="evidence" value="ECO:0007669"/>
    <property type="project" value="UniProtKB-UniRule"/>
</dbReference>
<evidence type="ECO:0000256" key="1">
    <source>
        <dbReference type="ARBA" id="ARBA00002578"/>
    </source>
</evidence>
<keyword evidence="11" id="KW-0969">Cilium</keyword>